<evidence type="ECO:0000256" key="10">
    <source>
        <dbReference type="ARBA" id="ARBA00023004"/>
    </source>
</evidence>
<dbReference type="GO" id="GO:0016020">
    <property type="term" value="C:membrane"/>
    <property type="evidence" value="ECO:0007669"/>
    <property type="project" value="UniProtKB-SubCell"/>
</dbReference>
<dbReference type="GO" id="GO:0005506">
    <property type="term" value="F:iron ion binding"/>
    <property type="evidence" value="ECO:0007669"/>
    <property type="project" value="InterPro"/>
</dbReference>
<evidence type="ECO:0000256" key="3">
    <source>
        <dbReference type="ARBA" id="ARBA00005122"/>
    </source>
</evidence>
<dbReference type="SUPFAM" id="SSF48264">
    <property type="entry name" value="Cytochrome P450"/>
    <property type="match status" value="1"/>
</dbReference>
<dbReference type="GO" id="GO:0042617">
    <property type="term" value="P:paclitaxel biosynthetic process"/>
    <property type="evidence" value="ECO:0007669"/>
    <property type="project" value="UniProtKB-KW"/>
</dbReference>
<keyword evidence="6" id="KW-0812">Transmembrane</keyword>
<dbReference type="InterPro" id="IPR001128">
    <property type="entry name" value="Cyt_P450"/>
</dbReference>
<dbReference type="Pfam" id="PF00067">
    <property type="entry name" value="p450"/>
    <property type="match status" value="1"/>
</dbReference>
<keyword evidence="12" id="KW-0876">Taxol biosynthesis</keyword>
<evidence type="ECO:0000256" key="8">
    <source>
        <dbReference type="ARBA" id="ARBA00022989"/>
    </source>
</evidence>
<keyword evidence="10" id="KW-0408">Iron</keyword>
<evidence type="ECO:0000256" key="9">
    <source>
        <dbReference type="ARBA" id="ARBA00023002"/>
    </source>
</evidence>
<keyword evidence="11" id="KW-0503">Monooxygenase</keyword>
<dbReference type="Gene3D" id="1.10.630.10">
    <property type="entry name" value="Cytochrome P450"/>
    <property type="match status" value="1"/>
</dbReference>
<dbReference type="GO" id="GO:0004497">
    <property type="term" value="F:monooxygenase activity"/>
    <property type="evidence" value="ECO:0007669"/>
    <property type="project" value="UniProtKB-KW"/>
</dbReference>
<keyword evidence="8" id="KW-1133">Transmembrane helix</keyword>
<evidence type="ECO:0000313" key="15">
    <source>
        <dbReference type="Proteomes" id="UP000824469"/>
    </source>
</evidence>
<comment type="similarity">
    <text evidence="4">Belongs to the cytochrome P450 family.</text>
</comment>
<sequence>AHCRRLCWWVCKDCSCTLGTHKNSFTGLGAVWNTAKVEAGSIVTIFGLGTVGLAVAEGAKTAGASRVIGIDIDSKIRDRLTKDIMKEHTLARQKSGAKQHFVDALLTLQEKYDLCEDTIIGLLWDMITAGMDTTAITVEWAMAELVRNPRVQQKAQEELDRVIGKDKVLNETGHFSFHSVKDVEQLARDEPKCSVWHRVTPGVKLADEKLKFSSKAMEEAGGGS</sequence>
<protein>
    <submittedName>
        <fullName evidence="14">Uncharacterized protein</fullName>
    </submittedName>
</protein>
<evidence type="ECO:0000256" key="13">
    <source>
        <dbReference type="ARBA" id="ARBA00023136"/>
    </source>
</evidence>
<dbReference type="InterPro" id="IPR002401">
    <property type="entry name" value="Cyt_P450_E_grp-I"/>
</dbReference>
<dbReference type="GO" id="GO:0020037">
    <property type="term" value="F:heme binding"/>
    <property type="evidence" value="ECO:0007669"/>
    <property type="project" value="InterPro"/>
</dbReference>
<comment type="pathway">
    <text evidence="3">Alkaloid biosynthesis; taxol biosynthesis.</text>
</comment>
<evidence type="ECO:0000256" key="2">
    <source>
        <dbReference type="ARBA" id="ARBA00004167"/>
    </source>
</evidence>
<dbReference type="SUPFAM" id="SSF51735">
    <property type="entry name" value="NAD(P)-binding Rossmann-fold domains"/>
    <property type="match status" value="1"/>
</dbReference>
<keyword evidence="13" id="KW-0472">Membrane</keyword>
<dbReference type="PRINTS" id="PR00463">
    <property type="entry name" value="EP450I"/>
</dbReference>
<feature type="non-terminal residue" evidence="14">
    <location>
        <position position="1"/>
    </location>
</feature>
<evidence type="ECO:0000256" key="4">
    <source>
        <dbReference type="ARBA" id="ARBA00010617"/>
    </source>
</evidence>
<proteinExistence type="inferred from homology"/>
<evidence type="ECO:0000256" key="1">
    <source>
        <dbReference type="ARBA" id="ARBA00001971"/>
    </source>
</evidence>
<comment type="cofactor">
    <cofactor evidence="1">
        <name>heme</name>
        <dbReference type="ChEBI" id="CHEBI:30413"/>
    </cofactor>
</comment>
<comment type="caution">
    <text evidence="14">The sequence shown here is derived from an EMBL/GenBank/DDBJ whole genome shotgun (WGS) entry which is preliminary data.</text>
</comment>
<keyword evidence="9" id="KW-0560">Oxidoreductase</keyword>
<keyword evidence="7" id="KW-0479">Metal-binding</keyword>
<dbReference type="Proteomes" id="UP000824469">
    <property type="component" value="Unassembled WGS sequence"/>
</dbReference>
<evidence type="ECO:0000256" key="5">
    <source>
        <dbReference type="ARBA" id="ARBA00022617"/>
    </source>
</evidence>
<evidence type="ECO:0000313" key="14">
    <source>
        <dbReference type="EMBL" id="KAH9291618.1"/>
    </source>
</evidence>
<comment type="subcellular location">
    <subcellularLocation>
        <location evidence="2">Membrane</location>
        <topology evidence="2">Single-pass membrane protein</topology>
    </subcellularLocation>
</comment>
<dbReference type="EMBL" id="JAHRHJ020003491">
    <property type="protein sequence ID" value="KAH9291618.1"/>
    <property type="molecule type" value="Genomic_DNA"/>
</dbReference>
<keyword evidence="15" id="KW-1185">Reference proteome</keyword>
<dbReference type="PANTHER" id="PTHR47944">
    <property type="entry name" value="CYTOCHROME P450 98A9"/>
    <property type="match status" value="1"/>
</dbReference>
<accession>A0AA38C8K9</accession>
<keyword evidence="5" id="KW-0349">Heme</keyword>
<dbReference type="InterPro" id="IPR036396">
    <property type="entry name" value="Cyt_P450_sf"/>
</dbReference>
<evidence type="ECO:0000256" key="6">
    <source>
        <dbReference type="ARBA" id="ARBA00022692"/>
    </source>
</evidence>
<dbReference type="PANTHER" id="PTHR47944:SF10">
    <property type="entry name" value="CYTOCHROME P450 98A9"/>
    <property type="match status" value="1"/>
</dbReference>
<evidence type="ECO:0000256" key="11">
    <source>
        <dbReference type="ARBA" id="ARBA00023033"/>
    </source>
</evidence>
<evidence type="ECO:0000256" key="7">
    <source>
        <dbReference type="ARBA" id="ARBA00022723"/>
    </source>
</evidence>
<organism evidence="14 15">
    <name type="scientific">Taxus chinensis</name>
    <name type="common">Chinese yew</name>
    <name type="synonym">Taxus wallichiana var. chinensis</name>
    <dbReference type="NCBI Taxonomy" id="29808"/>
    <lineage>
        <taxon>Eukaryota</taxon>
        <taxon>Viridiplantae</taxon>
        <taxon>Streptophyta</taxon>
        <taxon>Embryophyta</taxon>
        <taxon>Tracheophyta</taxon>
        <taxon>Spermatophyta</taxon>
        <taxon>Pinopsida</taxon>
        <taxon>Pinidae</taxon>
        <taxon>Conifers II</taxon>
        <taxon>Cupressales</taxon>
        <taxon>Taxaceae</taxon>
        <taxon>Taxus</taxon>
    </lineage>
</organism>
<dbReference type="InterPro" id="IPR036291">
    <property type="entry name" value="NAD(P)-bd_dom_sf"/>
</dbReference>
<reference evidence="14 15" key="1">
    <citation type="journal article" date="2021" name="Nat. Plants">
        <title>The Taxus genome provides insights into paclitaxel biosynthesis.</title>
        <authorList>
            <person name="Xiong X."/>
            <person name="Gou J."/>
            <person name="Liao Q."/>
            <person name="Li Y."/>
            <person name="Zhou Q."/>
            <person name="Bi G."/>
            <person name="Li C."/>
            <person name="Du R."/>
            <person name="Wang X."/>
            <person name="Sun T."/>
            <person name="Guo L."/>
            <person name="Liang H."/>
            <person name="Lu P."/>
            <person name="Wu Y."/>
            <person name="Zhang Z."/>
            <person name="Ro D.K."/>
            <person name="Shang Y."/>
            <person name="Huang S."/>
            <person name="Yan J."/>
        </authorList>
    </citation>
    <scope>NUCLEOTIDE SEQUENCE [LARGE SCALE GENOMIC DNA]</scope>
    <source>
        <strain evidence="14">Ta-2019</strain>
    </source>
</reference>
<dbReference type="AlphaFoldDB" id="A0AA38C8K9"/>
<name>A0AA38C8K9_TAXCH</name>
<dbReference type="GO" id="GO:0016705">
    <property type="term" value="F:oxidoreductase activity, acting on paired donors, with incorporation or reduction of molecular oxygen"/>
    <property type="evidence" value="ECO:0007669"/>
    <property type="project" value="InterPro"/>
</dbReference>
<evidence type="ECO:0000256" key="12">
    <source>
        <dbReference type="ARBA" id="ARBA00023059"/>
    </source>
</evidence>
<gene>
    <name evidence="14" type="ORF">KI387_043192</name>
</gene>